<organism evidence="1 2">
    <name type="scientific">Branchiostoma belcheri</name>
    <name type="common">Amphioxus</name>
    <dbReference type="NCBI Taxonomy" id="7741"/>
    <lineage>
        <taxon>Eukaryota</taxon>
        <taxon>Metazoa</taxon>
        <taxon>Chordata</taxon>
        <taxon>Cephalochordata</taxon>
        <taxon>Leptocardii</taxon>
        <taxon>Amphioxiformes</taxon>
        <taxon>Branchiostomatidae</taxon>
        <taxon>Branchiostoma</taxon>
    </lineage>
</organism>
<protein>
    <submittedName>
        <fullName evidence="2 4">Uncharacterized protein LOC109467940 isoform X2</fullName>
    </submittedName>
    <submittedName>
        <fullName evidence="3">Uncharacterized protein LOC109467940 isoform X3</fullName>
    </submittedName>
</protein>
<dbReference type="RefSeq" id="XP_019621669.1">
    <property type="nucleotide sequence ID" value="XM_019766110.1"/>
</dbReference>
<dbReference type="RefSeq" id="XP_019621668.1">
    <property type="nucleotide sequence ID" value="XM_019766109.1"/>
</dbReference>
<dbReference type="Gene3D" id="3.30.70.1060">
    <property type="entry name" value="Dimeric alpha+beta barrel"/>
    <property type="match status" value="1"/>
</dbReference>
<reference evidence="2 3" key="1">
    <citation type="submission" date="2025-04" db="UniProtKB">
        <authorList>
            <consortium name="RefSeq"/>
        </authorList>
    </citation>
    <scope>IDENTIFICATION</scope>
    <source>
        <tissue evidence="2 3">Gonad</tissue>
    </source>
</reference>
<keyword evidence="1" id="KW-1185">Reference proteome</keyword>
<evidence type="ECO:0000313" key="2">
    <source>
        <dbReference type="RefSeq" id="XP_019621668.1"/>
    </source>
</evidence>
<dbReference type="GeneID" id="109467940"/>
<evidence type="ECO:0000313" key="3">
    <source>
        <dbReference type="RefSeq" id="XP_019621669.1"/>
    </source>
</evidence>
<dbReference type="OrthoDB" id="5961967at2759"/>
<name>A0A6P4YB45_BRABE</name>
<accession>A0A6P4YB45</accession>
<dbReference type="AlphaFoldDB" id="A0A6P4YB45"/>
<evidence type="ECO:0000313" key="4">
    <source>
        <dbReference type="RefSeq" id="XP_019621670.1"/>
    </source>
</evidence>
<dbReference type="Proteomes" id="UP000515135">
    <property type="component" value="Unplaced"/>
</dbReference>
<dbReference type="RefSeq" id="XP_019621670.1">
    <property type="nucleotide sequence ID" value="XM_019766111.1"/>
</dbReference>
<gene>
    <name evidence="2 3 4" type="primary">LOC109467940</name>
</gene>
<evidence type="ECO:0000313" key="1">
    <source>
        <dbReference type="Proteomes" id="UP000515135"/>
    </source>
</evidence>
<sequence>MSDTTLQYFLEYTFTASDQCPLDGLVTGTADALTQAMSNVENGKLLFLFKVLAEPKLIAVVQASDAAELDSALTKNPAPSIGQQVQVQCVPLRPYEAFAKEVLGVETSFQQTKEWAAGPGQFYWLTVDVEYMGMTQEELFGIWKQEAMAALGVMEQDGAKLWKVPTERKVIILAKMPTPDVLDNTFMAGLPMFNQMGNQTHIICKPVLPFKSSTT</sequence>
<proteinExistence type="predicted"/>